<proteinExistence type="predicted"/>
<sequence length="191" mass="21963">MKNPTSLERSKLQLTMMARLHDVFADIKDEVEITPEYIQDTLGQFMQVATGRDYPFSKSVRIGFGEVKQIQPYQLADEVKRAINATESKSPDDNRLNNILSREMALCLDDVLHRYAVWEKVESESEVLKIAKALHYAFSEYRTGNNYVIDGLPVLKRMISFGVNWADDDEESLKLLLRKNCLTIKKALNVF</sequence>
<accession>A0ABN7C280</accession>
<gene>
    <name evidence="1" type="ORF">TCT1_13900</name>
</gene>
<keyword evidence="2" id="KW-1185">Reference proteome</keyword>
<name>A0ABN7C280_9GAMM</name>
<dbReference type="Proteomes" id="UP001529514">
    <property type="component" value="Chromosome"/>
</dbReference>
<protein>
    <submittedName>
        <fullName evidence="1">Uncharacterized protein</fullName>
    </submittedName>
</protein>
<organism evidence="1 2">
    <name type="scientific">Xenorhabdus taiwanensis</name>
    <dbReference type="NCBI Taxonomy" id="3085177"/>
    <lineage>
        <taxon>Bacteria</taxon>
        <taxon>Pseudomonadati</taxon>
        <taxon>Pseudomonadota</taxon>
        <taxon>Gammaproteobacteria</taxon>
        <taxon>Enterobacterales</taxon>
        <taxon>Morganellaceae</taxon>
        <taxon>Xenorhabdus</taxon>
    </lineage>
</organism>
<reference evidence="1 2" key="1">
    <citation type="submission" date="2023-10" db="EMBL/GenBank/DDBJ databases">
        <title>Xenorhabdus taiwanensis sp. nov., a symbiotic bacterium associated with the entomopathogenic nematode Steinernema taiwanensis.</title>
        <authorList>
            <person name="Tseng C.T."/>
            <person name="Shu H.Y."/>
            <person name="Chen M.H."/>
            <person name="Fang Y.J."/>
            <person name="Wu T.L."/>
            <person name="Lin Y.C."/>
            <person name="Huang C.J."/>
        </authorList>
    </citation>
    <scope>NUCLEOTIDE SEQUENCE [LARGE SCALE GENOMIC DNA]</scope>
    <source>
        <strain evidence="1 2">TCT-1</strain>
    </source>
</reference>
<evidence type="ECO:0000313" key="2">
    <source>
        <dbReference type="Proteomes" id="UP001529514"/>
    </source>
</evidence>
<evidence type="ECO:0000313" key="1">
    <source>
        <dbReference type="EMBL" id="BET96469.1"/>
    </source>
</evidence>
<dbReference type="EMBL" id="AP028978">
    <property type="protein sequence ID" value="BET96469.1"/>
    <property type="molecule type" value="Genomic_DNA"/>
</dbReference>
<dbReference type="RefSeq" id="WP_374053260.1">
    <property type="nucleotide sequence ID" value="NZ_AP028978.1"/>
</dbReference>